<dbReference type="GO" id="GO:0004386">
    <property type="term" value="F:helicase activity"/>
    <property type="evidence" value="ECO:0007669"/>
    <property type="project" value="InterPro"/>
</dbReference>
<accession>A0A1I2HMV4</accession>
<dbReference type="InterPro" id="IPR027417">
    <property type="entry name" value="P-loop_NTPase"/>
</dbReference>
<dbReference type="GO" id="GO:0003677">
    <property type="term" value="F:DNA binding"/>
    <property type="evidence" value="ECO:0007669"/>
    <property type="project" value="InterPro"/>
</dbReference>
<dbReference type="AlphaFoldDB" id="A0A1I2HMV4"/>
<feature type="domain" description="Helicase ATP-binding" evidence="1">
    <location>
        <begin position="46"/>
        <end position="242"/>
    </location>
</feature>
<dbReference type="InterPro" id="IPR014001">
    <property type="entry name" value="Helicase_ATP-bd"/>
</dbReference>
<sequence length="527" mass="57739">MAMPWKFAPGLIATIPEGSTPAAVERALASWALTAATDWTWIDPPSAIDWRPEQRILLDQVAELRRDAIGMLEGGTGIGKTRAFAWLASAADQRVVIAVPTLSIGSQWIEAWKLFCDAPLAQAWGRSHYSDNEALAIELQDQALQAAGAARAVLCTHQMIPKVLEAASSPSMLLVDEAHLLSASMAGLAGKFVPAAVLGPWITRWCNQQTLPGADDEEIELGGRMRELVVRRLVPQPEQHQTWRASVVTRQGGEPLLWVRHAGSVDTVLQQLWARVSQAVLFSGTLSWQTYAGVRTLQHQARRLAIPAARLQDLGRVRAEWRDEGVTVLRPAREQGVDGKAWLGAYRGREEIWWPEAADAILDFKGRGGKTLVLANSYADIAGIAEAMGKTTGVVVAEKGMPMDEQAKKFARKTAWCWLATGAAWTGMDTNVPLQRVVITKLPLPDPQAMRLLAHPQDAVYDAVARLRQGVGRLVRAAGGTGLEIVIMDGRINDLRPRWRTICQPFMQVLGEEFETHGIFVRSPNNG</sequence>
<dbReference type="SUPFAM" id="SSF52540">
    <property type="entry name" value="P-loop containing nucleoside triphosphate hydrolases"/>
    <property type="match status" value="1"/>
</dbReference>
<dbReference type="Pfam" id="PF04851">
    <property type="entry name" value="ResIII"/>
    <property type="match status" value="1"/>
</dbReference>
<dbReference type="GO" id="GO:0005524">
    <property type="term" value="F:ATP binding"/>
    <property type="evidence" value="ECO:0007669"/>
    <property type="project" value="InterPro"/>
</dbReference>
<protein>
    <submittedName>
        <fullName evidence="3">CRISPR type AFERR-associated DEAD/DEAH-box helicase Csf4</fullName>
    </submittedName>
</protein>
<dbReference type="GO" id="GO:0016818">
    <property type="term" value="F:hydrolase activity, acting on acid anhydrides, in phosphorus-containing anhydrides"/>
    <property type="evidence" value="ECO:0007669"/>
    <property type="project" value="InterPro"/>
</dbReference>
<dbReference type="InterPro" id="IPR006935">
    <property type="entry name" value="Helicase/UvrB_N"/>
</dbReference>
<gene>
    <name evidence="3" type="ORF">SAMN04489711_1262</name>
</gene>
<dbReference type="EMBL" id="FONX01000026">
    <property type="protein sequence ID" value="SFF31099.1"/>
    <property type="molecule type" value="Genomic_DNA"/>
</dbReference>
<reference evidence="4" key="1">
    <citation type="submission" date="2016-10" db="EMBL/GenBank/DDBJ databases">
        <authorList>
            <person name="Varghese N."/>
            <person name="Submissions S."/>
        </authorList>
    </citation>
    <scope>NUCLEOTIDE SEQUENCE [LARGE SCALE GENOMIC DNA]</scope>
    <source>
        <strain evidence="4">DSM 27981</strain>
    </source>
</reference>
<evidence type="ECO:0000259" key="2">
    <source>
        <dbReference type="SMART" id="SM00491"/>
    </source>
</evidence>
<organism evidence="3 4">
    <name type="scientific">Paracidovorax wautersii</name>
    <dbReference type="NCBI Taxonomy" id="1177982"/>
    <lineage>
        <taxon>Bacteria</taxon>
        <taxon>Pseudomonadati</taxon>
        <taxon>Pseudomonadota</taxon>
        <taxon>Betaproteobacteria</taxon>
        <taxon>Burkholderiales</taxon>
        <taxon>Comamonadaceae</taxon>
        <taxon>Paracidovorax</taxon>
    </lineage>
</organism>
<keyword evidence="4" id="KW-1185">Reference proteome</keyword>
<dbReference type="Proteomes" id="UP000199119">
    <property type="component" value="Unassembled WGS sequence"/>
</dbReference>
<dbReference type="Pfam" id="PF13307">
    <property type="entry name" value="Helicase_C_2"/>
    <property type="match status" value="1"/>
</dbReference>
<evidence type="ECO:0000313" key="3">
    <source>
        <dbReference type="EMBL" id="SFF31099.1"/>
    </source>
</evidence>
<dbReference type="GO" id="GO:0006139">
    <property type="term" value="P:nucleobase-containing compound metabolic process"/>
    <property type="evidence" value="ECO:0007669"/>
    <property type="project" value="InterPro"/>
</dbReference>
<name>A0A1I2HMV4_9BURK</name>
<proteinExistence type="predicted"/>
<dbReference type="STRING" id="1177982.SAMN04489711_1262"/>
<feature type="domain" description="ATP-dependent helicase C-terminal" evidence="2">
    <location>
        <begin position="378"/>
        <end position="494"/>
    </location>
</feature>
<evidence type="ECO:0000259" key="1">
    <source>
        <dbReference type="SMART" id="SM00487"/>
    </source>
</evidence>
<evidence type="ECO:0000313" key="4">
    <source>
        <dbReference type="Proteomes" id="UP000199119"/>
    </source>
</evidence>
<dbReference type="Gene3D" id="3.40.50.300">
    <property type="entry name" value="P-loop containing nucleotide triphosphate hydrolases"/>
    <property type="match status" value="2"/>
</dbReference>
<dbReference type="SMART" id="SM00487">
    <property type="entry name" value="DEXDc"/>
    <property type="match status" value="1"/>
</dbReference>
<dbReference type="SMART" id="SM00491">
    <property type="entry name" value="HELICc2"/>
    <property type="match status" value="1"/>
</dbReference>
<dbReference type="InterPro" id="IPR006555">
    <property type="entry name" value="ATP-dep_Helicase_C"/>
</dbReference>
<dbReference type="OrthoDB" id="9802640at2"/>